<comment type="catalytic activity">
    <reaction evidence="1">
        <text>ATP + protein L-histidine = ADP + protein N-phospho-L-histidine.</text>
        <dbReference type="EC" id="2.7.13.3"/>
    </reaction>
</comment>
<keyword evidence="3" id="KW-0597">Phosphoprotein</keyword>
<reference evidence="9 10" key="1">
    <citation type="submission" date="2019-01" db="EMBL/GenBank/DDBJ databases">
        <title>Hymenobacter humicola sp. nov., isolated from soils in Antarctica.</title>
        <authorList>
            <person name="Sedlacek I."/>
            <person name="Holochova P."/>
            <person name="Kralova S."/>
            <person name="Pantucek R."/>
            <person name="Stankova E."/>
            <person name="Vrbovska V."/>
            <person name="Kristofova L."/>
            <person name="Svec P."/>
            <person name="Busse H.-J."/>
        </authorList>
    </citation>
    <scope>NUCLEOTIDE SEQUENCE [LARGE SCALE GENOMIC DNA]</scope>
    <source>
        <strain evidence="9 10">CCM 8852</strain>
    </source>
</reference>
<dbReference type="Gene3D" id="1.10.287.130">
    <property type="match status" value="1"/>
</dbReference>
<dbReference type="AlphaFoldDB" id="A0A418QIF9"/>
<dbReference type="EC" id="2.7.13.3" evidence="2"/>
<evidence type="ECO:0000256" key="6">
    <source>
        <dbReference type="ARBA" id="ARBA00023136"/>
    </source>
</evidence>
<dbReference type="GO" id="GO:0016020">
    <property type="term" value="C:membrane"/>
    <property type="evidence" value="ECO:0007669"/>
    <property type="project" value="UniProtKB-SubCell"/>
</dbReference>
<dbReference type="EMBL" id="QYCN01000072">
    <property type="protein sequence ID" value="RIY04909.1"/>
    <property type="molecule type" value="Genomic_DNA"/>
</dbReference>
<evidence type="ECO:0000259" key="8">
    <source>
        <dbReference type="PROSITE" id="PS50112"/>
    </source>
</evidence>
<sequence>MPPKDSPPIATTEVRFRSLFDNTPELILYQNEKAIILDANPAFLALVAEPKDRVVDHCYDDFLPPEVQPLFREKLKEAFAGKTVRFDMYAAQGKSAPRHWDVVKIPLWENGAVVGVHMVARDITEKMLAQQEIVTQNQDLQQFTYIVSHNLRAPLASALGLADLLGTEEPGSTYFEETRTHLLASLHQLDQVLRDMNTILAIRDQQYLAAAEAVPLAEVVQQVVQSLQEVVDQCGGTVRVDIPADLSLHANRAYLYSIFFNLLSNALQYRADARPLEVTVTATGGEGQETRITVADNGSGFDQEQAGDDVFKLYKRFHPHRPGRGMGLYLIKTHVERMGGHIAVHSRVDEGARFTIVLP</sequence>
<dbReference type="GO" id="GO:0030295">
    <property type="term" value="F:protein kinase activator activity"/>
    <property type="evidence" value="ECO:0007669"/>
    <property type="project" value="TreeGrafter"/>
</dbReference>
<organism evidence="9 10">
    <name type="scientific">Hymenobacter rubripertinctus</name>
    <dbReference type="NCBI Taxonomy" id="2029981"/>
    <lineage>
        <taxon>Bacteria</taxon>
        <taxon>Pseudomonadati</taxon>
        <taxon>Bacteroidota</taxon>
        <taxon>Cytophagia</taxon>
        <taxon>Cytophagales</taxon>
        <taxon>Hymenobacteraceae</taxon>
        <taxon>Hymenobacter</taxon>
    </lineage>
</organism>
<dbReference type="InterPro" id="IPR003661">
    <property type="entry name" value="HisK_dim/P_dom"/>
</dbReference>
<evidence type="ECO:0000259" key="7">
    <source>
        <dbReference type="PROSITE" id="PS50109"/>
    </source>
</evidence>
<dbReference type="GO" id="GO:0000155">
    <property type="term" value="F:phosphorelay sensor kinase activity"/>
    <property type="evidence" value="ECO:0007669"/>
    <property type="project" value="InterPro"/>
</dbReference>
<dbReference type="SMART" id="SM00387">
    <property type="entry name" value="HATPase_c"/>
    <property type="match status" value="1"/>
</dbReference>
<dbReference type="PANTHER" id="PTHR42878">
    <property type="entry name" value="TWO-COMPONENT HISTIDINE KINASE"/>
    <property type="match status" value="1"/>
</dbReference>
<dbReference type="RefSeq" id="WP_119657819.1">
    <property type="nucleotide sequence ID" value="NZ_QYCN01000072.1"/>
</dbReference>
<dbReference type="InterPro" id="IPR004358">
    <property type="entry name" value="Sig_transdc_His_kin-like_C"/>
</dbReference>
<keyword evidence="6" id="KW-0472">Membrane</keyword>
<dbReference type="GO" id="GO:0000156">
    <property type="term" value="F:phosphorelay response regulator activity"/>
    <property type="evidence" value="ECO:0007669"/>
    <property type="project" value="TreeGrafter"/>
</dbReference>
<evidence type="ECO:0000256" key="1">
    <source>
        <dbReference type="ARBA" id="ARBA00000085"/>
    </source>
</evidence>
<dbReference type="InterPro" id="IPR050351">
    <property type="entry name" value="BphY/WalK/GraS-like"/>
</dbReference>
<dbReference type="PROSITE" id="PS50109">
    <property type="entry name" value="HIS_KIN"/>
    <property type="match status" value="1"/>
</dbReference>
<name>A0A418QIF9_9BACT</name>
<dbReference type="SMART" id="SM00091">
    <property type="entry name" value="PAS"/>
    <property type="match status" value="1"/>
</dbReference>
<dbReference type="InterPro" id="IPR036097">
    <property type="entry name" value="HisK_dim/P_sf"/>
</dbReference>
<dbReference type="Pfam" id="PF02518">
    <property type="entry name" value="HATPase_c"/>
    <property type="match status" value="1"/>
</dbReference>
<keyword evidence="10" id="KW-1185">Reference proteome</keyword>
<evidence type="ECO:0000313" key="10">
    <source>
        <dbReference type="Proteomes" id="UP000284250"/>
    </source>
</evidence>
<dbReference type="PROSITE" id="PS50112">
    <property type="entry name" value="PAS"/>
    <property type="match status" value="1"/>
</dbReference>
<dbReference type="SUPFAM" id="SSF55874">
    <property type="entry name" value="ATPase domain of HSP90 chaperone/DNA topoisomerase II/histidine kinase"/>
    <property type="match status" value="1"/>
</dbReference>
<feature type="domain" description="Histidine kinase" evidence="7">
    <location>
        <begin position="146"/>
        <end position="359"/>
    </location>
</feature>
<feature type="domain" description="PAS" evidence="8">
    <location>
        <begin position="12"/>
        <end position="82"/>
    </location>
</feature>
<dbReference type="InterPro" id="IPR035965">
    <property type="entry name" value="PAS-like_dom_sf"/>
</dbReference>
<protein>
    <recommendedName>
        <fullName evidence="2">histidine kinase</fullName>
        <ecNumber evidence="2">2.7.13.3</ecNumber>
    </recommendedName>
</protein>
<dbReference type="SUPFAM" id="SSF55785">
    <property type="entry name" value="PYP-like sensor domain (PAS domain)"/>
    <property type="match status" value="1"/>
</dbReference>
<dbReference type="InterPro" id="IPR000014">
    <property type="entry name" value="PAS"/>
</dbReference>
<proteinExistence type="predicted"/>
<evidence type="ECO:0000313" key="9">
    <source>
        <dbReference type="EMBL" id="RIY04909.1"/>
    </source>
</evidence>
<dbReference type="OrthoDB" id="9766459at2"/>
<dbReference type="Pfam" id="PF08448">
    <property type="entry name" value="PAS_4"/>
    <property type="match status" value="1"/>
</dbReference>
<evidence type="ECO:0000256" key="2">
    <source>
        <dbReference type="ARBA" id="ARBA00012438"/>
    </source>
</evidence>
<dbReference type="InterPro" id="IPR036890">
    <property type="entry name" value="HATPase_C_sf"/>
</dbReference>
<dbReference type="PRINTS" id="PR00344">
    <property type="entry name" value="BCTRLSENSOR"/>
</dbReference>
<dbReference type="InterPro" id="IPR003594">
    <property type="entry name" value="HATPase_dom"/>
</dbReference>
<dbReference type="InterPro" id="IPR005467">
    <property type="entry name" value="His_kinase_dom"/>
</dbReference>
<accession>A0A418QIF9</accession>
<dbReference type="SUPFAM" id="SSF47384">
    <property type="entry name" value="Homodimeric domain of signal transducing histidine kinase"/>
    <property type="match status" value="1"/>
</dbReference>
<dbReference type="GO" id="GO:0007234">
    <property type="term" value="P:osmosensory signaling via phosphorelay pathway"/>
    <property type="evidence" value="ECO:0007669"/>
    <property type="project" value="TreeGrafter"/>
</dbReference>
<dbReference type="CDD" id="cd00130">
    <property type="entry name" value="PAS"/>
    <property type="match status" value="1"/>
</dbReference>
<keyword evidence="4" id="KW-0808">Transferase</keyword>
<dbReference type="Proteomes" id="UP000284250">
    <property type="component" value="Unassembled WGS sequence"/>
</dbReference>
<comment type="caution">
    <text evidence="9">The sequence shown here is derived from an EMBL/GenBank/DDBJ whole genome shotgun (WGS) entry which is preliminary data.</text>
</comment>
<dbReference type="Gene3D" id="3.30.565.10">
    <property type="entry name" value="Histidine kinase-like ATPase, C-terminal domain"/>
    <property type="match status" value="1"/>
</dbReference>
<dbReference type="InterPro" id="IPR013656">
    <property type="entry name" value="PAS_4"/>
</dbReference>
<dbReference type="Gene3D" id="3.30.450.20">
    <property type="entry name" value="PAS domain"/>
    <property type="match status" value="1"/>
</dbReference>
<keyword evidence="5" id="KW-0418">Kinase</keyword>
<evidence type="ECO:0000256" key="5">
    <source>
        <dbReference type="ARBA" id="ARBA00022777"/>
    </source>
</evidence>
<dbReference type="CDD" id="cd00082">
    <property type="entry name" value="HisKA"/>
    <property type="match status" value="1"/>
</dbReference>
<evidence type="ECO:0000256" key="4">
    <source>
        <dbReference type="ARBA" id="ARBA00022679"/>
    </source>
</evidence>
<gene>
    <name evidence="9" type="ORF">D0T11_21230</name>
</gene>
<evidence type="ECO:0000256" key="3">
    <source>
        <dbReference type="ARBA" id="ARBA00022553"/>
    </source>
</evidence>
<dbReference type="NCBIfam" id="TIGR00229">
    <property type="entry name" value="sensory_box"/>
    <property type="match status" value="1"/>
</dbReference>
<dbReference type="PANTHER" id="PTHR42878:SF15">
    <property type="entry name" value="BACTERIOPHYTOCHROME"/>
    <property type="match status" value="1"/>
</dbReference>